<dbReference type="RefSeq" id="WP_187220222.1">
    <property type="nucleotide sequence ID" value="NZ_JABVED010000005.1"/>
</dbReference>
<dbReference type="Proteomes" id="UP000734823">
    <property type="component" value="Unassembled WGS sequence"/>
</dbReference>
<evidence type="ECO:0008006" key="4">
    <source>
        <dbReference type="Google" id="ProtNLM"/>
    </source>
</evidence>
<dbReference type="EMBL" id="JABVED010000005">
    <property type="protein sequence ID" value="MBC6447712.1"/>
    <property type="molecule type" value="Genomic_DNA"/>
</dbReference>
<accession>A0ABR7L5T5</accession>
<evidence type="ECO:0000313" key="3">
    <source>
        <dbReference type="Proteomes" id="UP000734823"/>
    </source>
</evidence>
<feature type="transmembrane region" description="Helical" evidence="1">
    <location>
        <begin position="114"/>
        <end position="133"/>
    </location>
</feature>
<keyword evidence="3" id="KW-1185">Reference proteome</keyword>
<organism evidence="2 3">
    <name type="scientific">Actinokineospora xionganensis</name>
    <dbReference type="NCBI Taxonomy" id="2684470"/>
    <lineage>
        <taxon>Bacteria</taxon>
        <taxon>Bacillati</taxon>
        <taxon>Actinomycetota</taxon>
        <taxon>Actinomycetes</taxon>
        <taxon>Pseudonocardiales</taxon>
        <taxon>Pseudonocardiaceae</taxon>
        <taxon>Actinokineospora</taxon>
    </lineage>
</organism>
<protein>
    <recommendedName>
        <fullName evidence="4">Dolichyl-phosphate-mannose-protein mannosyltransferase</fullName>
    </recommendedName>
</protein>
<sequence length="477" mass="50550">MTAHRWSALSSVRLIARSWRLRAEERTATAGHASVRLIVPLGLAGLTAALRVGMLNSPAQPVEAQHVAQVYAVAELGKLLDPLGAAAAPLAWLQIGGYTALTDAFTRHATGTAAVRESILFASACCALLVWLFARRMSLSRWTAAAAVVMVALSPLAISMQTAVRPENVALPWALAGLGLLWTQTRHRSLAPDLWATAFLVIAVITAPVTLALVPTGAWLIWRRKRKRLSLMVASLFTLGVGIGLGTTSVLNGVYLTGDGPVPTHWVGMDPVLAATAVFAACGALFSYRLRPLAVGVLTLIMTALIPGGPGTAALAVVPPLAALLIAGTVELGVTHRERVGRHQLVRPFLVPTTALAVTVAAFAIPAWASPVGATERPDLAPAVAAAVWLRVNLPEERILTDDSTWVDLVLDGRPITATTRPDECVDTCMAQSWLLLTPALRQEIDVRPGLASAVDRSKVVAVFGADETRVEVRRRP</sequence>
<proteinExistence type="predicted"/>
<feature type="transmembrane region" description="Helical" evidence="1">
    <location>
        <begin position="266"/>
        <end position="286"/>
    </location>
</feature>
<gene>
    <name evidence="2" type="ORF">GPZ80_11060</name>
</gene>
<comment type="caution">
    <text evidence="2">The sequence shown here is derived from an EMBL/GenBank/DDBJ whole genome shotgun (WGS) entry which is preliminary data.</text>
</comment>
<keyword evidence="1" id="KW-1133">Transmembrane helix</keyword>
<feature type="transmembrane region" description="Helical" evidence="1">
    <location>
        <begin position="197"/>
        <end position="222"/>
    </location>
</feature>
<feature type="transmembrane region" description="Helical" evidence="1">
    <location>
        <begin position="346"/>
        <end position="369"/>
    </location>
</feature>
<name>A0ABR7L5T5_9PSEU</name>
<evidence type="ECO:0000256" key="1">
    <source>
        <dbReference type="SAM" id="Phobius"/>
    </source>
</evidence>
<reference evidence="2 3" key="1">
    <citation type="submission" date="2020-06" db="EMBL/GenBank/DDBJ databases">
        <title>Actinokineospora xiongansis sp. nov., isolated from soil of Baiyangdian.</title>
        <authorList>
            <person name="Zhang X."/>
        </authorList>
    </citation>
    <scope>NUCLEOTIDE SEQUENCE [LARGE SCALE GENOMIC DNA]</scope>
    <source>
        <strain evidence="2 3">HBU206404</strain>
    </source>
</reference>
<feature type="transmembrane region" description="Helical" evidence="1">
    <location>
        <begin position="229"/>
        <end position="254"/>
    </location>
</feature>
<evidence type="ECO:0000313" key="2">
    <source>
        <dbReference type="EMBL" id="MBC6447712.1"/>
    </source>
</evidence>
<feature type="transmembrane region" description="Helical" evidence="1">
    <location>
        <begin position="316"/>
        <end position="334"/>
    </location>
</feature>
<keyword evidence="1" id="KW-0812">Transmembrane</keyword>
<feature type="transmembrane region" description="Helical" evidence="1">
    <location>
        <begin position="139"/>
        <end position="157"/>
    </location>
</feature>
<feature type="transmembrane region" description="Helical" evidence="1">
    <location>
        <begin position="293"/>
        <end position="310"/>
    </location>
</feature>
<keyword evidence="1" id="KW-0472">Membrane</keyword>